<name>A0ABR4F469_9PEZI</name>
<feature type="compositionally biased region" description="Polar residues" evidence="1">
    <location>
        <begin position="33"/>
        <end position="55"/>
    </location>
</feature>
<accession>A0ABR4F469</accession>
<evidence type="ECO:0008006" key="4">
    <source>
        <dbReference type="Google" id="ProtNLM"/>
    </source>
</evidence>
<dbReference type="SUPFAM" id="SSF52047">
    <property type="entry name" value="RNI-like"/>
    <property type="match status" value="1"/>
</dbReference>
<feature type="region of interest" description="Disordered" evidence="1">
    <location>
        <begin position="1"/>
        <end position="55"/>
    </location>
</feature>
<protein>
    <recommendedName>
        <fullName evidence="4">F-box domain-containing protein</fullName>
    </recommendedName>
</protein>
<reference evidence="2 3" key="1">
    <citation type="submission" date="2024-03" db="EMBL/GenBank/DDBJ databases">
        <title>A high-quality draft genome sequence of Diaporthe vaccinii, a causative agent of upright dieback and viscid rot disease in cranberry plants.</title>
        <authorList>
            <person name="Sarrasin M."/>
            <person name="Lang B.F."/>
            <person name="Burger G."/>
        </authorList>
    </citation>
    <scope>NUCLEOTIDE SEQUENCE [LARGE SCALE GENOMIC DNA]</scope>
    <source>
        <strain evidence="2 3">IS7</strain>
    </source>
</reference>
<dbReference type="EMBL" id="JBAWTH010000012">
    <property type="protein sequence ID" value="KAL2289489.1"/>
    <property type="molecule type" value="Genomic_DNA"/>
</dbReference>
<comment type="caution">
    <text evidence="2">The sequence shown here is derived from an EMBL/GenBank/DDBJ whole genome shotgun (WGS) entry which is preliminary data.</text>
</comment>
<evidence type="ECO:0000256" key="1">
    <source>
        <dbReference type="SAM" id="MobiDB-lite"/>
    </source>
</evidence>
<evidence type="ECO:0000313" key="3">
    <source>
        <dbReference type="Proteomes" id="UP001600888"/>
    </source>
</evidence>
<organism evidence="2 3">
    <name type="scientific">Diaporthe vaccinii</name>
    <dbReference type="NCBI Taxonomy" id="105482"/>
    <lineage>
        <taxon>Eukaryota</taxon>
        <taxon>Fungi</taxon>
        <taxon>Dikarya</taxon>
        <taxon>Ascomycota</taxon>
        <taxon>Pezizomycotina</taxon>
        <taxon>Sordariomycetes</taxon>
        <taxon>Sordariomycetidae</taxon>
        <taxon>Diaporthales</taxon>
        <taxon>Diaporthaceae</taxon>
        <taxon>Diaporthe</taxon>
        <taxon>Diaporthe eres species complex</taxon>
    </lineage>
</organism>
<sequence>MQQQHVTFGKKHEGGQTCQNMPPIRTAKEHSTAPWSSRSNAPAAQTSTKPPTLTANLNSVHLRGDKEWEARASQLSSKTRKISFGSEFVLTSKHIQDLLAMGPSICEKLWEFEFIYDDVTYDAHNSATDLTNAAIELIAQSCPSLRRVKLPGTCGLTHETLAALFEDCPNLSEVEIAGASRGGKNNTGAIFA</sequence>
<evidence type="ECO:0000313" key="2">
    <source>
        <dbReference type="EMBL" id="KAL2289489.1"/>
    </source>
</evidence>
<proteinExistence type="predicted"/>
<dbReference type="InterPro" id="IPR032675">
    <property type="entry name" value="LRR_dom_sf"/>
</dbReference>
<gene>
    <name evidence="2" type="ORF">FJTKL_01760</name>
</gene>
<keyword evidence="3" id="KW-1185">Reference proteome</keyword>
<dbReference type="Gene3D" id="3.80.10.10">
    <property type="entry name" value="Ribonuclease Inhibitor"/>
    <property type="match status" value="1"/>
</dbReference>
<dbReference type="Proteomes" id="UP001600888">
    <property type="component" value="Unassembled WGS sequence"/>
</dbReference>